<sequence length="155" mass="16512">MLPFPVQSLLEIFNNELADVRFGDMDAKGLADLAAEVEAASHNVITAQAAVDAAKAKLTERQEAMILQAQRALAYARIYAETNEPLRARLDAIALPKLAKRAAPKVEDAPASPEGAPKAEGEAEVTKPRRGRPKKAEAAANEANETEEPASQAAE</sequence>
<accession>A0ABZ2K2B8</accession>
<protein>
    <submittedName>
        <fullName evidence="2">Uncharacterized protein</fullName>
    </submittedName>
</protein>
<name>A0ABZ2K2B8_9BACT</name>
<evidence type="ECO:0000313" key="2">
    <source>
        <dbReference type="EMBL" id="WXA92772.1"/>
    </source>
</evidence>
<feature type="compositionally biased region" description="Basic and acidic residues" evidence="1">
    <location>
        <begin position="117"/>
        <end position="127"/>
    </location>
</feature>
<dbReference type="RefSeq" id="WP_394843373.1">
    <property type="nucleotide sequence ID" value="NZ_CP089982.1"/>
</dbReference>
<dbReference type="EMBL" id="CP089982">
    <property type="protein sequence ID" value="WXA92772.1"/>
    <property type="molecule type" value="Genomic_DNA"/>
</dbReference>
<feature type="region of interest" description="Disordered" evidence="1">
    <location>
        <begin position="101"/>
        <end position="155"/>
    </location>
</feature>
<gene>
    <name evidence="2" type="ORF">LZC95_40785</name>
</gene>
<reference evidence="2 3" key="1">
    <citation type="submission" date="2021-12" db="EMBL/GenBank/DDBJ databases">
        <title>Discovery of the Pendulisporaceae a myxobacterial family with distinct sporulation behavior and unique specialized metabolism.</title>
        <authorList>
            <person name="Garcia R."/>
            <person name="Popoff A."/>
            <person name="Bader C.D."/>
            <person name="Loehr J."/>
            <person name="Walesch S."/>
            <person name="Walt C."/>
            <person name="Boldt J."/>
            <person name="Bunk B."/>
            <person name="Haeckl F.J.F.P.J."/>
            <person name="Gunesch A.P."/>
            <person name="Birkelbach J."/>
            <person name="Nuebel U."/>
            <person name="Pietschmann T."/>
            <person name="Bach T."/>
            <person name="Mueller R."/>
        </authorList>
    </citation>
    <scope>NUCLEOTIDE SEQUENCE [LARGE SCALE GENOMIC DNA]</scope>
    <source>
        <strain evidence="2 3">MSr12523</strain>
    </source>
</reference>
<evidence type="ECO:0000313" key="3">
    <source>
        <dbReference type="Proteomes" id="UP001379533"/>
    </source>
</evidence>
<keyword evidence="3" id="KW-1185">Reference proteome</keyword>
<evidence type="ECO:0000256" key="1">
    <source>
        <dbReference type="SAM" id="MobiDB-lite"/>
    </source>
</evidence>
<dbReference type="Proteomes" id="UP001379533">
    <property type="component" value="Chromosome"/>
</dbReference>
<proteinExistence type="predicted"/>
<organism evidence="2 3">
    <name type="scientific">Pendulispora brunnea</name>
    <dbReference type="NCBI Taxonomy" id="2905690"/>
    <lineage>
        <taxon>Bacteria</taxon>
        <taxon>Pseudomonadati</taxon>
        <taxon>Myxococcota</taxon>
        <taxon>Myxococcia</taxon>
        <taxon>Myxococcales</taxon>
        <taxon>Sorangiineae</taxon>
        <taxon>Pendulisporaceae</taxon>
        <taxon>Pendulispora</taxon>
    </lineage>
</organism>